<organism evidence="1 2">
    <name type="scientific">Batillaria attramentaria</name>
    <dbReference type="NCBI Taxonomy" id="370345"/>
    <lineage>
        <taxon>Eukaryota</taxon>
        <taxon>Metazoa</taxon>
        <taxon>Spiralia</taxon>
        <taxon>Lophotrochozoa</taxon>
        <taxon>Mollusca</taxon>
        <taxon>Gastropoda</taxon>
        <taxon>Caenogastropoda</taxon>
        <taxon>Sorbeoconcha</taxon>
        <taxon>Cerithioidea</taxon>
        <taxon>Batillariidae</taxon>
        <taxon>Batillaria</taxon>
    </lineage>
</organism>
<reference evidence="1 2" key="1">
    <citation type="journal article" date="2023" name="Sci. Data">
        <title>Genome assembly of the Korean intertidal mud-creeper Batillaria attramentaria.</title>
        <authorList>
            <person name="Patra A.K."/>
            <person name="Ho P.T."/>
            <person name="Jun S."/>
            <person name="Lee S.J."/>
            <person name="Kim Y."/>
            <person name="Won Y.J."/>
        </authorList>
    </citation>
    <scope>NUCLEOTIDE SEQUENCE [LARGE SCALE GENOMIC DNA]</scope>
    <source>
        <strain evidence="1">Wonlab-2016</strain>
    </source>
</reference>
<evidence type="ECO:0000313" key="2">
    <source>
        <dbReference type="Proteomes" id="UP001519460"/>
    </source>
</evidence>
<sequence length="82" mass="9189">MALLSGTLGRHIDTILTGLRYVGRGEQHIDTILAGLRHSFSPNTMCHGFAKWDRGREARHIDTIQAGLRYSFHPNNGFAIED</sequence>
<comment type="caution">
    <text evidence="1">The sequence shown here is derived from an EMBL/GenBank/DDBJ whole genome shotgun (WGS) entry which is preliminary data.</text>
</comment>
<keyword evidence="2" id="KW-1185">Reference proteome</keyword>
<evidence type="ECO:0000313" key="1">
    <source>
        <dbReference type="EMBL" id="KAK7490434.1"/>
    </source>
</evidence>
<proteinExistence type="predicted"/>
<protein>
    <submittedName>
        <fullName evidence="1">Uncharacterized protein</fullName>
    </submittedName>
</protein>
<gene>
    <name evidence="1" type="ORF">BaRGS_00018413</name>
</gene>
<dbReference type="Proteomes" id="UP001519460">
    <property type="component" value="Unassembled WGS sequence"/>
</dbReference>
<name>A0ABD0KU65_9CAEN</name>
<accession>A0ABD0KU65</accession>
<dbReference type="EMBL" id="JACVVK020000127">
    <property type="protein sequence ID" value="KAK7490434.1"/>
    <property type="molecule type" value="Genomic_DNA"/>
</dbReference>
<dbReference type="AlphaFoldDB" id="A0ABD0KU65"/>